<evidence type="ECO:0000259" key="3">
    <source>
        <dbReference type="Pfam" id="PF12937"/>
    </source>
</evidence>
<evidence type="ECO:0000256" key="2">
    <source>
        <dbReference type="SAM" id="MobiDB-lite"/>
    </source>
</evidence>
<dbReference type="AlphaFoldDB" id="A0A8I3RXT3"/>
<reference evidence="4" key="1">
    <citation type="submission" date="2020-03" db="EMBL/GenBank/DDBJ databases">
        <title>Long-read based genome assembly of a Labrador retriever dog.</title>
        <authorList>
            <person name="Eory L."/>
            <person name="Zhang W."/>
            <person name="Schoenebeck J."/>
        </authorList>
    </citation>
    <scope>NUCLEOTIDE SEQUENCE [LARGE SCALE GENOMIC DNA]</scope>
    <source>
        <strain evidence="4">Labrador retriever</strain>
    </source>
</reference>
<feature type="compositionally biased region" description="Basic residues" evidence="2">
    <location>
        <begin position="423"/>
        <end position="434"/>
    </location>
</feature>
<feature type="compositionally biased region" description="Low complexity" evidence="2">
    <location>
        <begin position="443"/>
        <end position="452"/>
    </location>
</feature>
<name>A0A8I3RXT3_CANLF</name>
<feature type="compositionally biased region" description="Low complexity" evidence="2">
    <location>
        <begin position="48"/>
        <end position="63"/>
    </location>
</feature>
<feature type="compositionally biased region" description="Low complexity" evidence="2">
    <location>
        <begin position="179"/>
        <end position="188"/>
    </location>
</feature>
<evidence type="ECO:0000256" key="1">
    <source>
        <dbReference type="ARBA" id="ARBA00022786"/>
    </source>
</evidence>
<dbReference type="FunFam" id="3.80.10.10:FF:000849">
    <property type="entry name" value="F-box and leucine-rich repeat protein 6"/>
    <property type="match status" value="1"/>
</dbReference>
<dbReference type="GeneTree" id="ENSGT00390000009358"/>
<feature type="compositionally biased region" description="Low complexity" evidence="2">
    <location>
        <begin position="557"/>
        <end position="566"/>
    </location>
</feature>
<evidence type="ECO:0000313" key="5">
    <source>
        <dbReference type="Proteomes" id="UP000805418"/>
    </source>
</evidence>
<dbReference type="FunCoup" id="A0A8I3RXT3">
    <property type="interactions" value="2"/>
</dbReference>
<dbReference type="FunFam" id="3.80.10.10:FF:001661">
    <property type="entry name" value="F-box/LRR-repeat protein 6 isoform X1"/>
    <property type="match status" value="1"/>
</dbReference>
<feature type="region of interest" description="Disordered" evidence="2">
    <location>
        <begin position="420"/>
        <end position="468"/>
    </location>
</feature>
<feature type="compositionally biased region" description="Pro residues" evidence="2">
    <location>
        <begin position="340"/>
        <end position="353"/>
    </location>
</feature>
<dbReference type="SMART" id="SM00367">
    <property type="entry name" value="LRR_CC"/>
    <property type="match status" value="3"/>
</dbReference>
<dbReference type="SUPFAM" id="SSF81383">
    <property type="entry name" value="F-box domain"/>
    <property type="match status" value="1"/>
</dbReference>
<dbReference type="SUPFAM" id="SSF52047">
    <property type="entry name" value="RNI-like"/>
    <property type="match status" value="1"/>
</dbReference>
<sequence length="940" mass="100063">MKPQAGNAGAPLSPSAPQPLTPSAPHPLGPSSPQPLSSPAREEEEGLRAAVRCGRARGVTAEPRPVRGPRHRRARDTSCTGRSRCPGRCGLWPVTAGCGARAAGRWDPAAPHGPGVPVLRTGTLRPARERAARGPRGAGRRLAGCTGAAPRGAGNSPAATSSRRSAQLGSRRPAQQPLRGGAPAMRTRAPPRRRWAEPGGHAPGCSRRRRISAPWRLRGLLTAQLAPALRARGAPLPPGSCPGTEPPRLGQGPHVRAAGAWSGGAPPAPTARRLATLHRRRLGPGAGGGGREPLPRRTERPPHSQTAGSRRPRSPPRPPARPQPEVPPRKSGAGRVGPGPALPPRDPPLPPPRGGRGLLLGAMAAGAARRARRRVRGAQPAGERARSAEDWWWDQLAPSGSGYHLLQSDSMLLVLPGPGPARPRVHRRAARRAQRQPAPAPRAPGAKARPRMAPAPEPPPGPDPGWGDRIPLEILLQIFGLLVAADGPVPFLGRYLRPGGRSGTVQLTSCPAGGWPRRGHRGGQSAAFRGSTESPGPALQPSCLQPGEDDGDRGLVAAPQPRSPPRAARVCRRWHQAASQPALWHTVTLSPSPAGRLAKSEAKAEKKLLASLEWLMPNRFSQLQRLTLIHWKSQVHPVLKLVSESCPRLTFLKLSDCHGVTSDTLIMLAKACPQLHSLDIQHSMVESTAVVSFLEEAGPRMRKLWLTYSSQTTAILGALLGSCCPQLQVLEVLRLLNLMWLPKPSGRVVTPGPGFPSLEELCLAGSTCNFVSNEALGRLLHGSPNLRLLDLRGCARITPAGLHDLPCQELEQLHLGLYGTSDRLTLAKEGSHLLTQKWCHTLRELDLSGQGFSEKDLEQALAAFSATRGGSHPALCSVNLRGTRVTPSTVSSVISSCPGLLYLNLESCRCLPRGLKRAYRGQEEVQWCLEQLLTSLPSSS</sequence>
<feature type="region of interest" description="Disordered" evidence="2">
    <location>
        <begin position="109"/>
        <end position="209"/>
    </location>
</feature>
<feature type="domain" description="F-box" evidence="3">
    <location>
        <begin position="566"/>
        <end position="589"/>
    </location>
</feature>
<dbReference type="Ensembl" id="ENSCAFT00845018141.1">
    <property type="protein sequence ID" value="ENSCAFP00845014139.1"/>
    <property type="gene ID" value="ENSCAFG00845010307.1"/>
</dbReference>
<feature type="compositionally biased region" description="Pro residues" evidence="2">
    <location>
        <begin position="453"/>
        <end position="463"/>
    </location>
</feature>
<proteinExistence type="predicted"/>
<dbReference type="InterPro" id="IPR001810">
    <property type="entry name" value="F-box_dom"/>
</dbReference>
<feature type="compositionally biased region" description="Basic and acidic residues" evidence="2">
    <location>
        <begin position="293"/>
        <end position="302"/>
    </location>
</feature>
<feature type="region of interest" description="Disordered" evidence="2">
    <location>
        <begin position="1"/>
        <end position="82"/>
    </location>
</feature>
<feature type="compositionally biased region" description="Low complexity" evidence="2">
    <location>
        <begin position="257"/>
        <end position="274"/>
    </location>
</feature>
<dbReference type="Pfam" id="PF12937">
    <property type="entry name" value="F-box-like"/>
    <property type="match status" value="1"/>
</dbReference>
<keyword evidence="5" id="KW-1185">Reference proteome</keyword>
<feature type="region of interest" description="Disordered" evidence="2">
    <location>
        <begin position="500"/>
        <end position="566"/>
    </location>
</feature>
<reference evidence="4" key="3">
    <citation type="submission" date="2025-09" db="UniProtKB">
        <authorList>
            <consortium name="Ensembl"/>
        </authorList>
    </citation>
    <scope>IDENTIFICATION</scope>
    <source>
        <strain evidence="4">Boxer</strain>
    </source>
</reference>
<dbReference type="InterPro" id="IPR032675">
    <property type="entry name" value="LRR_dom_sf"/>
</dbReference>
<reference evidence="4" key="2">
    <citation type="submission" date="2025-08" db="UniProtKB">
        <authorList>
            <consortium name="Ensembl"/>
        </authorList>
    </citation>
    <scope>IDENTIFICATION</scope>
    <source>
        <strain evidence="4">Boxer</strain>
    </source>
</reference>
<dbReference type="OrthoDB" id="3134645at2759"/>
<dbReference type="PANTHER" id="PTHR16134">
    <property type="entry name" value="F-BOX/TPR REPEAT PROTEIN POF3"/>
    <property type="match status" value="1"/>
</dbReference>
<accession>A0A8I3RXT3</accession>
<dbReference type="Gene3D" id="3.80.10.10">
    <property type="entry name" value="Ribonuclease Inhibitor"/>
    <property type="match status" value="3"/>
</dbReference>
<feature type="compositionally biased region" description="Pro residues" evidence="2">
    <location>
        <begin position="14"/>
        <end position="33"/>
    </location>
</feature>
<feature type="compositionally biased region" description="Pro residues" evidence="2">
    <location>
        <begin position="315"/>
        <end position="326"/>
    </location>
</feature>
<dbReference type="PANTHER" id="PTHR16134:SF28">
    <property type="entry name" value="F-BOX_LRR-REPEAT PROTEIN 6"/>
    <property type="match status" value="1"/>
</dbReference>
<dbReference type="InterPro" id="IPR036047">
    <property type="entry name" value="F-box-like_dom_sf"/>
</dbReference>
<feature type="region of interest" description="Disordered" evidence="2">
    <location>
        <begin position="231"/>
        <end position="358"/>
    </location>
</feature>
<dbReference type="Gene3D" id="1.20.1280.50">
    <property type="match status" value="1"/>
</dbReference>
<protein>
    <submittedName>
        <fullName evidence="4">F-box and leucine rich repeat protein 6</fullName>
    </submittedName>
</protein>
<evidence type="ECO:0000313" key="4">
    <source>
        <dbReference type="Ensembl" id="ENSCAFP00845014139.1"/>
    </source>
</evidence>
<keyword evidence="1" id="KW-0833">Ubl conjugation pathway</keyword>
<dbReference type="Proteomes" id="UP000805418">
    <property type="component" value="Chromosome 13"/>
</dbReference>
<gene>
    <name evidence="4" type="primary">FBXL6</name>
</gene>
<organism evidence="4 5">
    <name type="scientific">Canis lupus familiaris</name>
    <name type="common">Dog</name>
    <name type="synonym">Canis familiaris</name>
    <dbReference type="NCBI Taxonomy" id="9615"/>
    <lineage>
        <taxon>Eukaryota</taxon>
        <taxon>Metazoa</taxon>
        <taxon>Chordata</taxon>
        <taxon>Craniata</taxon>
        <taxon>Vertebrata</taxon>
        <taxon>Euteleostomi</taxon>
        <taxon>Mammalia</taxon>
        <taxon>Eutheria</taxon>
        <taxon>Laurasiatheria</taxon>
        <taxon>Carnivora</taxon>
        <taxon>Caniformia</taxon>
        <taxon>Canidae</taxon>
        <taxon>Canis</taxon>
    </lineage>
</organism>
<dbReference type="InterPro" id="IPR006553">
    <property type="entry name" value="Leu-rich_rpt_Cys-con_subtyp"/>
</dbReference>
<feature type="compositionally biased region" description="Polar residues" evidence="2">
    <location>
        <begin position="157"/>
        <end position="168"/>
    </location>
</feature>